<keyword evidence="3" id="KW-1185">Reference proteome</keyword>
<name>A0A4Y2J9A5_ARAVE</name>
<evidence type="ECO:0000313" key="2">
    <source>
        <dbReference type="EMBL" id="GBM86863.1"/>
    </source>
</evidence>
<feature type="non-terminal residue" evidence="2">
    <location>
        <position position="1"/>
    </location>
</feature>
<sequence>SASGVVQNPRVMDKNEPIARQIEIKESRLWRILVATPDPESKDAKLPDPSKRKGTWNERTSMNIGEKWWKEIPTREARDLSQCYRVTTSSMLQGMCLSCRTSRRLGEVHYSST</sequence>
<feature type="compositionally biased region" description="Basic and acidic residues" evidence="1">
    <location>
        <begin position="39"/>
        <end position="51"/>
    </location>
</feature>
<proteinExistence type="predicted"/>
<dbReference type="EMBL" id="BGPR01003345">
    <property type="protein sequence ID" value="GBM86863.1"/>
    <property type="molecule type" value="Genomic_DNA"/>
</dbReference>
<evidence type="ECO:0000256" key="1">
    <source>
        <dbReference type="SAM" id="MobiDB-lite"/>
    </source>
</evidence>
<dbReference type="Proteomes" id="UP000499080">
    <property type="component" value="Unassembled WGS sequence"/>
</dbReference>
<protein>
    <submittedName>
        <fullName evidence="2">Uncharacterized protein</fullName>
    </submittedName>
</protein>
<accession>A0A4Y2J9A5</accession>
<feature type="region of interest" description="Disordered" evidence="1">
    <location>
        <begin position="38"/>
        <end position="57"/>
    </location>
</feature>
<comment type="caution">
    <text evidence="2">The sequence shown here is derived from an EMBL/GenBank/DDBJ whole genome shotgun (WGS) entry which is preliminary data.</text>
</comment>
<gene>
    <name evidence="2" type="ORF">AVEN_159711-2_1</name>
</gene>
<reference evidence="2 3" key="1">
    <citation type="journal article" date="2019" name="Sci. Rep.">
        <title>Orb-weaving spider Araneus ventricosus genome elucidates the spidroin gene catalogue.</title>
        <authorList>
            <person name="Kono N."/>
            <person name="Nakamura H."/>
            <person name="Ohtoshi R."/>
            <person name="Moran D.A.P."/>
            <person name="Shinohara A."/>
            <person name="Yoshida Y."/>
            <person name="Fujiwara M."/>
            <person name="Mori M."/>
            <person name="Tomita M."/>
            <person name="Arakawa K."/>
        </authorList>
    </citation>
    <scope>NUCLEOTIDE SEQUENCE [LARGE SCALE GENOMIC DNA]</scope>
</reference>
<organism evidence="2 3">
    <name type="scientific">Araneus ventricosus</name>
    <name type="common">Orbweaver spider</name>
    <name type="synonym">Epeira ventricosa</name>
    <dbReference type="NCBI Taxonomy" id="182803"/>
    <lineage>
        <taxon>Eukaryota</taxon>
        <taxon>Metazoa</taxon>
        <taxon>Ecdysozoa</taxon>
        <taxon>Arthropoda</taxon>
        <taxon>Chelicerata</taxon>
        <taxon>Arachnida</taxon>
        <taxon>Araneae</taxon>
        <taxon>Araneomorphae</taxon>
        <taxon>Entelegynae</taxon>
        <taxon>Araneoidea</taxon>
        <taxon>Araneidae</taxon>
        <taxon>Araneus</taxon>
    </lineage>
</organism>
<dbReference type="AlphaFoldDB" id="A0A4Y2J9A5"/>
<evidence type="ECO:0000313" key="3">
    <source>
        <dbReference type="Proteomes" id="UP000499080"/>
    </source>
</evidence>